<comment type="subcellular location">
    <subcellularLocation>
        <location evidence="1">Golgi apparatus</location>
    </subcellularLocation>
</comment>
<evidence type="ECO:0000256" key="3">
    <source>
        <dbReference type="ARBA" id="ARBA00023034"/>
    </source>
</evidence>
<dbReference type="RefSeq" id="XP_006822578.1">
    <property type="nucleotide sequence ID" value="XM_006822515.1"/>
</dbReference>
<evidence type="ECO:0000313" key="7">
    <source>
        <dbReference type="Proteomes" id="UP000694865"/>
    </source>
</evidence>
<evidence type="ECO:0000256" key="5">
    <source>
        <dbReference type="ARBA" id="ARBA00023180"/>
    </source>
</evidence>
<proteinExistence type="inferred from homology"/>
<keyword evidence="4" id="KW-1015">Disulfide bond</keyword>
<evidence type="ECO:0000256" key="4">
    <source>
        <dbReference type="ARBA" id="ARBA00023157"/>
    </source>
</evidence>
<dbReference type="InterPro" id="IPR009581">
    <property type="entry name" value="FAM20_C"/>
</dbReference>
<dbReference type="PANTHER" id="PTHR12450:SF14">
    <property type="entry name" value="GLYCOSAMINOGLYCAN XYLOSYLKINASE"/>
    <property type="match status" value="1"/>
</dbReference>
<comment type="similarity">
    <text evidence="2">Belongs to the FAM20 family.</text>
</comment>
<keyword evidence="3" id="KW-0333">Golgi apparatus</keyword>
<evidence type="ECO:0000256" key="1">
    <source>
        <dbReference type="ARBA" id="ARBA00004555"/>
    </source>
</evidence>
<keyword evidence="7" id="KW-1185">Reference proteome</keyword>
<organism evidence="7 8">
    <name type="scientific">Saccoglossus kowalevskii</name>
    <name type="common">Acorn worm</name>
    <dbReference type="NCBI Taxonomy" id="10224"/>
    <lineage>
        <taxon>Eukaryota</taxon>
        <taxon>Metazoa</taxon>
        <taxon>Hemichordata</taxon>
        <taxon>Enteropneusta</taxon>
        <taxon>Harrimaniidae</taxon>
        <taxon>Saccoglossus</taxon>
    </lineage>
</organism>
<dbReference type="PANTHER" id="PTHR12450">
    <property type="entry name" value="DENTIN MATRIX PROTEIN 4 PROTEIN FAM20"/>
    <property type="match status" value="1"/>
</dbReference>
<name>A0ABM0MRD7_SACKO</name>
<sequence>MADVPAPRMSDLHAPFPPSHQRVIIPNYQNRFQEENEDVDKFIPGLDVGQDFDGFEPKYNDQDVNVGQDLDVHGDFDNLHDIWTLAADWVKSREIIPAIAPDLGTVLYAMANSKITKADVGYKGTQLKLLLSLENDQIVVFKPMRYSRDHVINGNPYAGYDRHNSEIAGFHLDRILGFRRAPLVVGRHVDLKKEIIPVASDRLLQTFFKGVGNSTCFYGSCHYCNKEEPACDDGVFLEGSITLWLPSSWPLQKHRHPWGRTYKAGKKAKWEYDNTYCREIIVKDPFNSGPRLLDIMDTCIFDYLIGNGDRHHYETFQQDGADGMLLNMDNAKGFGNPFHDEKSILAPLYQCCKIRRATYQKLLTLSDGKLSEFMKQALSHDPVSPVLVPLHYEAMDRRLRAVLSEIQKCISRNGESHVMVDGLVL</sequence>
<evidence type="ECO:0000256" key="2">
    <source>
        <dbReference type="ARBA" id="ARBA00006557"/>
    </source>
</evidence>
<evidence type="ECO:0000313" key="8">
    <source>
        <dbReference type="RefSeq" id="XP_006822578.1"/>
    </source>
</evidence>
<protein>
    <submittedName>
        <fullName evidence="8">Glycosaminoglycan xylosylkinase-like</fullName>
    </submittedName>
</protein>
<keyword evidence="5" id="KW-0325">Glycoprotein</keyword>
<reference evidence="8" key="1">
    <citation type="submission" date="2025-08" db="UniProtKB">
        <authorList>
            <consortium name="RefSeq"/>
        </authorList>
    </citation>
    <scope>IDENTIFICATION</scope>
    <source>
        <tissue evidence="8">Testes</tissue>
    </source>
</reference>
<evidence type="ECO:0000259" key="6">
    <source>
        <dbReference type="Pfam" id="PF06702"/>
    </source>
</evidence>
<accession>A0ABM0MRD7</accession>
<dbReference type="GeneID" id="100373383"/>
<feature type="domain" description="FAM20 C-terminal" evidence="6">
    <location>
        <begin position="207"/>
        <end position="418"/>
    </location>
</feature>
<gene>
    <name evidence="8" type="primary">LOC100373383</name>
</gene>
<dbReference type="Proteomes" id="UP000694865">
    <property type="component" value="Unplaced"/>
</dbReference>
<dbReference type="Pfam" id="PF06702">
    <property type="entry name" value="Fam20C"/>
    <property type="match status" value="1"/>
</dbReference>
<dbReference type="InterPro" id="IPR024869">
    <property type="entry name" value="FAM20"/>
</dbReference>